<organism evidence="1 2">
    <name type="scientific">Rheinheimera pacifica</name>
    <dbReference type="NCBI Taxonomy" id="173990"/>
    <lineage>
        <taxon>Bacteria</taxon>
        <taxon>Pseudomonadati</taxon>
        <taxon>Pseudomonadota</taxon>
        <taxon>Gammaproteobacteria</taxon>
        <taxon>Chromatiales</taxon>
        <taxon>Chromatiaceae</taxon>
        <taxon>Rheinheimera</taxon>
    </lineage>
</organism>
<dbReference type="AlphaFoldDB" id="A0A1H6N4F0"/>
<proteinExistence type="predicted"/>
<reference evidence="2" key="1">
    <citation type="submission" date="2016-10" db="EMBL/GenBank/DDBJ databases">
        <authorList>
            <person name="Varghese N."/>
            <person name="Submissions S."/>
        </authorList>
    </citation>
    <scope>NUCLEOTIDE SEQUENCE [LARGE SCALE GENOMIC DNA]</scope>
    <source>
        <strain evidence="2">DSM 17616</strain>
    </source>
</reference>
<dbReference type="Proteomes" id="UP000199371">
    <property type="component" value="Unassembled WGS sequence"/>
</dbReference>
<name>A0A1H6N4F0_9GAMM</name>
<evidence type="ECO:0000313" key="1">
    <source>
        <dbReference type="EMBL" id="SEI09536.1"/>
    </source>
</evidence>
<protein>
    <submittedName>
        <fullName evidence="1">Uncharacterized protein</fullName>
    </submittedName>
</protein>
<gene>
    <name evidence="1" type="ORF">SAMN05660691_03584</name>
</gene>
<evidence type="ECO:0000313" key="2">
    <source>
        <dbReference type="Proteomes" id="UP000199371"/>
    </source>
</evidence>
<dbReference type="RefSeq" id="WP_177172284.1">
    <property type="nucleotide sequence ID" value="NZ_FNXF01000018.1"/>
</dbReference>
<sequence length="54" mass="6411">MDKQHLYTDDEVKILPAWHQHASLETERALKGGKEIILCWQQAKKLLRKQMQQP</sequence>
<dbReference type="EMBL" id="FNXF01000018">
    <property type="protein sequence ID" value="SEI09536.1"/>
    <property type="molecule type" value="Genomic_DNA"/>
</dbReference>
<accession>A0A1H6N4F0</accession>
<keyword evidence="2" id="KW-1185">Reference proteome</keyword>